<dbReference type="AlphaFoldDB" id="A0A4Q7J809"/>
<gene>
    <name evidence="7" type="ORF">EWH70_12850</name>
</gene>
<dbReference type="InterPro" id="IPR050416">
    <property type="entry name" value="FAD-linked_Oxidoreductase"/>
</dbReference>
<dbReference type="InterPro" id="IPR036318">
    <property type="entry name" value="FAD-bd_PCMH-like_sf"/>
</dbReference>
<evidence type="ECO:0000256" key="4">
    <source>
        <dbReference type="ARBA" id="ARBA00022827"/>
    </source>
</evidence>
<dbReference type="PROSITE" id="PS51387">
    <property type="entry name" value="FAD_PCMH"/>
    <property type="match status" value="1"/>
</dbReference>
<dbReference type="Gene3D" id="3.30.465.10">
    <property type="match status" value="1"/>
</dbReference>
<dbReference type="InterPro" id="IPR012951">
    <property type="entry name" value="BBE"/>
</dbReference>
<dbReference type="GO" id="GO:0016491">
    <property type="term" value="F:oxidoreductase activity"/>
    <property type="evidence" value="ECO:0007669"/>
    <property type="project" value="UniProtKB-KW"/>
</dbReference>
<evidence type="ECO:0000256" key="2">
    <source>
        <dbReference type="ARBA" id="ARBA00005466"/>
    </source>
</evidence>
<evidence type="ECO:0000256" key="5">
    <source>
        <dbReference type="ARBA" id="ARBA00023002"/>
    </source>
</evidence>
<dbReference type="Pfam" id="PF01565">
    <property type="entry name" value="FAD_binding_4"/>
    <property type="match status" value="1"/>
</dbReference>
<dbReference type="Gene3D" id="3.40.462.20">
    <property type="match status" value="1"/>
</dbReference>
<dbReference type="EMBL" id="SFCC01000006">
    <property type="protein sequence ID" value="RZQ63337.1"/>
    <property type="molecule type" value="Genomic_DNA"/>
</dbReference>
<feature type="domain" description="FAD-binding PCMH-type" evidence="6">
    <location>
        <begin position="40"/>
        <end position="210"/>
    </location>
</feature>
<dbReference type="PANTHER" id="PTHR42973">
    <property type="entry name" value="BINDING OXIDOREDUCTASE, PUTATIVE (AFU_ORTHOLOGUE AFUA_1G17690)-RELATED"/>
    <property type="match status" value="1"/>
</dbReference>
<keyword evidence="4" id="KW-0274">FAD</keyword>
<evidence type="ECO:0000313" key="7">
    <source>
        <dbReference type="EMBL" id="RZQ63337.1"/>
    </source>
</evidence>
<dbReference type="PANTHER" id="PTHR42973:SF39">
    <property type="entry name" value="FAD-BINDING PCMH-TYPE DOMAIN-CONTAINING PROTEIN"/>
    <property type="match status" value="1"/>
</dbReference>
<comment type="caution">
    <text evidence="7">The sequence shown here is derived from an EMBL/GenBank/DDBJ whole genome shotgun (WGS) entry which is preliminary data.</text>
</comment>
<comment type="similarity">
    <text evidence="2">Belongs to the oxygen-dependent FAD-linked oxidoreductase family.</text>
</comment>
<dbReference type="PROSITE" id="PS00862">
    <property type="entry name" value="OX2_COVAL_FAD"/>
    <property type="match status" value="1"/>
</dbReference>
<dbReference type="InterPro" id="IPR016169">
    <property type="entry name" value="FAD-bd_PCMH_sub2"/>
</dbReference>
<dbReference type="OrthoDB" id="5169292at2"/>
<accession>A0A4Q7J809</accession>
<proteinExistence type="inferred from homology"/>
<dbReference type="InterPro" id="IPR016166">
    <property type="entry name" value="FAD-bd_PCMH"/>
</dbReference>
<keyword evidence="8" id="KW-1185">Reference proteome</keyword>
<comment type="cofactor">
    <cofactor evidence="1">
        <name>FAD</name>
        <dbReference type="ChEBI" id="CHEBI:57692"/>
    </cofactor>
</comment>
<evidence type="ECO:0000313" key="8">
    <source>
        <dbReference type="Proteomes" id="UP000292003"/>
    </source>
</evidence>
<organism evidence="7 8">
    <name type="scientific">Amycolatopsis suaedae</name>
    <dbReference type="NCBI Taxonomy" id="2510978"/>
    <lineage>
        <taxon>Bacteria</taxon>
        <taxon>Bacillati</taxon>
        <taxon>Actinomycetota</taxon>
        <taxon>Actinomycetes</taxon>
        <taxon>Pseudonocardiales</taxon>
        <taxon>Pseudonocardiaceae</taxon>
        <taxon>Amycolatopsis</taxon>
    </lineage>
</organism>
<dbReference type="InterPro" id="IPR016167">
    <property type="entry name" value="FAD-bd_PCMH_sub1"/>
</dbReference>
<evidence type="ECO:0000256" key="1">
    <source>
        <dbReference type="ARBA" id="ARBA00001974"/>
    </source>
</evidence>
<dbReference type="Pfam" id="PF08031">
    <property type="entry name" value="BBE"/>
    <property type="match status" value="1"/>
</dbReference>
<dbReference type="InterPro" id="IPR006094">
    <property type="entry name" value="Oxid_FAD_bind_N"/>
</dbReference>
<dbReference type="Gene3D" id="3.30.43.10">
    <property type="entry name" value="Uridine Diphospho-n-acetylenolpyruvylglucosamine Reductase, domain 2"/>
    <property type="match status" value="1"/>
</dbReference>
<dbReference type="SUPFAM" id="SSF56176">
    <property type="entry name" value="FAD-binding/transporter-associated domain-like"/>
    <property type="match status" value="1"/>
</dbReference>
<keyword evidence="5" id="KW-0560">Oxidoreductase</keyword>
<evidence type="ECO:0000259" key="6">
    <source>
        <dbReference type="PROSITE" id="PS51387"/>
    </source>
</evidence>
<name>A0A4Q7J809_9PSEU</name>
<sequence>MSTSVNPDVTSALARAVAGPVHSPGTGGFADALAGFQAAARHEPGVIVSATGAEDVRAAVTIAAGTGMTVGMQSTGHGQAPGTTSGPSLLIDTRQLSGVRIDPGRRTAHVGAGARWHQVLDLAAEHGLAPLSGSSPHVGAVGYTVAGGLGLMARRYGYAADHVRGLDLVTADGTARRVTVDRDPDLFWAVRGGGGNFGVVTAMEIDLVPVTRLYGGGMHFAGDLIPRVLRTWLGWTAGVPDTVTSSVGIVPFPDIPAVPEAFRGRVLVHVRVAFTGPAAEGEQLVAPLRAIGPRLTDTLGELPYRASGSIHAEPDFPHAYVGDTALLPEVTDETVDRIADLSVPGAPVPCVIQLRHLGGGAGRQPDVANAVGHRDASYLLQVLSGLDGTDQAAVADVHSGLLATAAPGGVRRSLGMTFRATTVDEVRSGYSDESFARLAAVKTAYDPADLFRPNHHIPPAA</sequence>
<dbReference type="InterPro" id="IPR006093">
    <property type="entry name" value="Oxy_OxRdtase_FAD_BS"/>
</dbReference>
<dbReference type="RefSeq" id="WP_130475590.1">
    <property type="nucleotide sequence ID" value="NZ_SFCC01000006.1"/>
</dbReference>
<protein>
    <submittedName>
        <fullName evidence="7">FAD-binding oxidoreductase</fullName>
    </submittedName>
</protein>
<reference evidence="7 8" key="1">
    <citation type="submission" date="2019-02" db="EMBL/GenBank/DDBJ databases">
        <title>Draft genome sequence of Amycolatopsis sp. 8-3EHSu isolated from roots of Suaeda maritima.</title>
        <authorList>
            <person name="Duangmal K."/>
            <person name="Chantavorakit T."/>
        </authorList>
    </citation>
    <scope>NUCLEOTIDE SEQUENCE [LARGE SCALE GENOMIC DNA]</scope>
    <source>
        <strain evidence="7 8">8-3EHSu</strain>
    </source>
</reference>
<dbReference type="Proteomes" id="UP000292003">
    <property type="component" value="Unassembled WGS sequence"/>
</dbReference>
<dbReference type="GO" id="GO:0071949">
    <property type="term" value="F:FAD binding"/>
    <property type="evidence" value="ECO:0007669"/>
    <property type="project" value="InterPro"/>
</dbReference>
<keyword evidence="3" id="KW-0285">Flavoprotein</keyword>
<evidence type="ECO:0000256" key="3">
    <source>
        <dbReference type="ARBA" id="ARBA00022630"/>
    </source>
</evidence>